<dbReference type="SUPFAM" id="SSF55729">
    <property type="entry name" value="Acyl-CoA N-acyltransferases (Nat)"/>
    <property type="match status" value="1"/>
</dbReference>
<proteinExistence type="predicted"/>
<sequence length="164" mass="18219">MTNPKNLNDLQWQCTSFAELSNLQLHAIYQARSAVFVIEQNCVYQDVDGKDPLSHHLTAWTPEGEVAAYLRIVPAGISFDEASLGRVISTQEWRGTGVGKQLIANGIKALHALYPGAPVRIGAQAYLEKFYGSFGFETVSDIYLEDDIPHIEMLLVAKARLNRL</sequence>
<dbReference type="Gene3D" id="3.40.630.30">
    <property type="match status" value="1"/>
</dbReference>
<name>A0A318J0W4_9BURK</name>
<dbReference type="Proteomes" id="UP000247792">
    <property type="component" value="Unassembled WGS sequence"/>
</dbReference>
<dbReference type="InterPro" id="IPR016181">
    <property type="entry name" value="Acyl_CoA_acyltransferase"/>
</dbReference>
<dbReference type="Pfam" id="PF13673">
    <property type="entry name" value="Acetyltransf_10"/>
    <property type="match status" value="1"/>
</dbReference>
<keyword evidence="3" id="KW-1185">Reference proteome</keyword>
<dbReference type="CDD" id="cd04301">
    <property type="entry name" value="NAT_SF"/>
    <property type="match status" value="1"/>
</dbReference>
<protein>
    <submittedName>
        <fullName evidence="2">ElaA protein</fullName>
    </submittedName>
</protein>
<dbReference type="RefSeq" id="WP_110257069.1">
    <property type="nucleotide sequence ID" value="NZ_QJKB01000008.1"/>
</dbReference>
<feature type="domain" description="N-acetyltransferase" evidence="1">
    <location>
        <begin position="15"/>
        <end position="158"/>
    </location>
</feature>
<dbReference type="AlphaFoldDB" id="A0A318J0W4"/>
<dbReference type="PROSITE" id="PS51186">
    <property type="entry name" value="GNAT"/>
    <property type="match status" value="1"/>
</dbReference>
<dbReference type="OrthoDB" id="9796171at2"/>
<dbReference type="GO" id="GO:0016747">
    <property type="term" value="F:acyltransferase activity, transferring groups other than amino-acyl groups"/>
    <property type="evidence" value="ECO:0007669"/>
    <property type="project" value="InterPro"/>
</dbReference>
<accession>A0A318J0W4</accession>
<comment type="caution">
    <text evidence="2">The sequence shown here is derived from an EMBL/GenBank/DDBJ whole genome shotgun (WGS) entry which is preliminary data.</text>
</comment>
<organism evidence="2 3">
    <name type="scientific">Undibacterium pigrum</name>
    <dbReference type="NCBI Taxonomy" id="401470"/>
    <lineage>
        <taxon>Bacteria</taxon>
        <taxon>Pseudomonadati</taxon>
        <taxon>Pseudomonadota</taxon>
        <taxon>Betaproteobacteria</taxon>
        <taxon>Burkholderiales</taxon>
        <taxon>Oxalobacteraceae</taxon>
        <taxon>Undibacterium</taxon>
    </lineage>
</organism>
<reference evidence="2 3" key="1">
    <citation type="submission" date="2018-05" db="EMBL/GenBank/DDBJ databases">
        <title>Genomic Encyclopedia of Type Strains, Phase IV (KMG-IV): sequencing the most valuable type-strain genomes for metagenomic binning, comparative biology and taxonomic classification.</title>
        <authorList>
            <person name="Goeker M."/>
        </authorList>
    </citation>
    <scope>NUCLEOTIDE SEQUENCE [LARGE SCALE GENOMIC DNA]</scope>
    <source>
        <strain evidence="2 3">DSM 19792</strain>
    </source>
</reference>
<evidence type="ECO:0000313" key="2">
    <source>
        <dbReference type="EMBL" id="PXX40340.1"/>
    </source>
</evidence>
<dbReference type="EMBL" id="QJKB01000008">
    <property type="protein sequence ID" value="PXX40340.1"/>
    <property type="molecule type" value="Genomic_DNA"/>
</dbReference>
<evidence type="ECO:0000313" key="3">
    <source>
        <dbReference type="Proteomes" id="UP000247792"/>
    </source>
</evidence>
<dbReference type="InterPro" id="IPR000182">
    <property type="entry name" value="GNAT_dom"/>
</dbReference>
<evidence type="ECO:0000259" key="1">
    <source>
        <dbReference type="PROSITE" id="PS51186"/>
    </source>
</evidence>
<gene>
    <name evidence="2" type="ORF">DFR42_108175</name>
</gene>